<dbReference type="EMBL" id="LNDJ01000063">
    <property type="protein sequence ID" value="KRU22622.1"/>
    <property type="molecule type" value="Genomic_DNA"/>
</dbReference>
<organism evidence="2 3">
    <name type="scientific">Psychrobacter piscatorii</name>
    <dbReference type="NCBI Taxonomy" id="554343"/>
    <lineage>
        <taxon>Bacteria</taxon>
        <taxon>Pseudomonadati</taxon>
        <taxon>Pseudomonadota</taxon>
        <taxon>Gammaproteobacteria</taxon>
        <taxon>Moraxellales</taxon>
        <taxon>Moraxellaceae</taxon>
        <taxon>Psychrobacter</taxon>
    </lineage>
</organism>
<gene>
    <name evidence="2" type="ORF">AS194_01590</name>
</gene>
<dbReference type="Proteomes" id="UP000051202">
    <property type="component" value="Unassembled WGS sequence"/>
</dbReference>
<dbReference type="AlphaFoldDB" id="A0A0T6DRM0"/>
<feature type="domain" description="Dual OB-containing" evidence="1">
    <location>
        <begin position="5"/>
        <end position="99"/>
    </location>
</feature>
<accession>A0A0T6DRM0</accession>
<dbReference type="Pfam" id="PF22557">
    <property type="entry name" value="DuOB"/>
    <property type="match status" value="1"/>
</dbReference>
<sequence>MPSVQIVILAKSVKHGEHCVAGKCISTRRWYRPVSNLAGAELNHNQVMYRNIHGTYSVRPLQKIQMSFLQHAPLIHQPDNYLIDGIMWQQKYKINLDELD</sequence>
<evidence type="ECO:0000259" key="1">
    <source>
        <dbReference type="Pfam" id="PF22557"/>
    </source>
</evidence>
<proteinExistence type="predicted"/>
<dbReference type="InterPro" id="IPR054335">
    <property type="entry name" value="DuOB_dom"/>
</dbReference>
<keyword evidence="3" id="KW-1185">Reference proteome</keyword>
<comment type="caution">
    <text evidence="2">The sequence shown here is derived from an EMBL/GenBank/DDBJ whole genome shotgun (WGS) entry which is preliminary data.</text>
</comment>
<reference evidence="2 3" key="1">
    <citation type="submission" date="2015-11" db="EMBL/GenBank/DDBJ databases">
        <title>Permanent draft genome of Psychrobacter piscatorii LQ58.</title>
        <authorList>
            <person name="Zhou M."/>
            <person name="Dong B."/>
            <person name="Liu Q."/>
        </authorList>
    </citation>
    <scope>NUCLEOTIDE SEQUENCE [LARGE SCALE GENOMIC DNA]</scope>
    <source>
        <strain evidence="2 3">LQ58</strain>
    </source>
</reference>
<dbReference type="RefSeq" id="WP_058024644.1">
    <property type="nucleotide sequence ID" value="NZ_LNDJ01000063.1"/>
</dbReference>
<dbReference type="STRING" id="554343.AS194_01590"/>
<evidence type="ECO:0000313" key="2">
    <source>
        <dbReference type="EMBL" id="KRU22622.1"/>
    </source>
</evidence>
<name>A0A0T6DRM0_9GAMM</name>
<evidence type="ECO:0000313" key="3">
    <source>
        <dbReference type="Proteomes" id="UP000051202"/>
    </source>
</evidence>
<protein>
    <recommendedName>
        <fullName evidence="1">Dual OB-containing domain-containing protein</fullName>
    </recommendedName>
</protein>